<dbReference type="PANTHER" id="PTHR31655">
    <property type="entry name" value="PROTEIN FAM78A"/>
    <property type="match status" value="1"/>
</dbReference>
<organism evidence="2 3">
    <name type="scientific">Crenichthys baileyi</name>
    <name type="common">White River springfish</name>
    <dbReference type="NCBI Taxonomy" id="28760"/>
    <lineage>
        <taxon>Eukaryota</taxon>
        <taxon>Metazoa</taxon>
        <taxon>Chordata</taxon>
        <taxon>Craniata</taxon>
        <taxon>Vertebrata</taxon>
        <taxon>Euteleostomi</taxon>
        <taxon>Actinopterygii</taxon>
        <taxon>Neopterygii</taxon>
        <taxon>Teleostei</taxon>
        <taxon>Neoteleostei</taxon>
        <taxon>Acanthomorphata</taxon>
        <taxon>Ovalentaria</taxon>
        <taxon>Atherinomorphae</taxon>
        <taxon>Cyprinodontiformes</taxon>
        <taxon>Goodeidae</taxon>
        <taxon>Crenichthys</taxon>
    </lineage>
</organism>
<evidence type="ECO:0000313" key="2">
    <source>
        <dbReference type="EMBL" id="KAK5599002.1"/>
    </source>
</evidence>
<evidence type="ECO:0000313" key="3">
    <source>
        <dbReference type="Proteomes" id="UP001311232"/>
    </source>
</evidence>
<sequence length="386" mass="43247">MPRKLLSAVAMTAAASSAHAQSRSRKYSCRRPNTGSPSRRPSVRRSLKASYDMTAPGRRTRIKGCGQGLQKEHRWVRSSRKGVVRPTSASSSHLMYGLVVLILVESQPAARFPGPLRFSFSCTVMGCIQSIACNKSRIKRENIVVHDLSATIDHCPTVIEENSPIVLRYKTPYFKAAARIVMPPIPRNETWVVGWIQACTQMEFYNTYGDIGMSSWELPQLREGLVRAISDSDGISYPWYGNTTETVTIVGPTSKPSRFTVSMNDNFYPSVTWAVPVSESNTPLLTNIKRDQSFTTWLVALNTTSKEKILLHTIKWRMRVDIVVDPSQPLGSRARLVSRLYQEQPRVLGRMEPVPPNAMGKPNANDAQVLMWRPRRGPPLVVIPPK</sequence>
<name>A0AAV9QRP7_9TELE</name>
<dbReference type="PANTHER" id="PTHR31655:SF0">
    <property type="entry name" value="PROTEIN FAM78B"/>
    <property type="match status" value="1"/>
</dbReference>
<dbReference type="InterPro" id="IPR029638">
    <property type="entry name" value="FAM78"/>
</dbReference>
<protein>
    <submittedName>
        <fullName evidence="2">Protein fam78b</fullName>
    </submittedName>
</protein>
<accession>A0AAV9QRP7</accession>
<evidence type="ECO:0000256" key="1">
    <source>
        <dbReference type="SAM" id="MobiDB-lite"/>
    </source>
</evidence>
<gene>
    <name evidence="2" type="primary">FAM78B_2</name>
    <name evidence="2" type="ORF">CRENBAI_000343</name>
</gene>
<comment type="caution">
    <text evidence="2">The sequence shown here is derived from an EMBL/GenBank/DDBJ whole genome shotgun (WGS) entry which is preliminary data.</text>
</comment>
<keyword evidence="3" id="KW-1185">Reference proteome</keyword>
<reference evidence="2 3" key="1">
    <citation type="submission" date="2021-06" db="EMBL/GenBank/DDBJ databases">
        <authorList>
            <person name="Palmer J.M."/>
        </authorList>
    </citation>
    <scope>NUCLEOTIDE SEQUENCE [LARGE SCALE GENOMIC DNA]</scope>
    <source>
        <strain evidence="2 3">MEX-2019</strain>
        <tissue evidence="2">Muscle</tissue>
    </source>
</reference>
<dbReference type="AlphaFoldDB" id="A0AAV9QRP7"/>
<dbReference type="Proteomes" id="UP001311232">
    <property type="component" value="Unassembled WGS sequence"/>
</dbReference>
<proteinExistence type="predicted"/>
<feature type="region of interest" description="Disordered" evidence="1">
    <location>
        <begin position="17"/>
        <end position="50"/>
    </location>
</feature>
<dbReference type="EMBL" id="JAHHUM010002973">
    <property type="protein sequence ID" value="KAK5599002.1"/>
    <property type="molecule type" value="Genomic_DNA"/>
</dbReference>